<dbReference type="Pfam" id="PF12146">
    <property type="entry name" value="Hydrolase_4"/>
    <property type="match status" value="1"/>
</dbReference>
<dbReference type="AlphaFoldDB" id="A0A2I1R2T0"/>
<reference evidence="4 5" key="1">
    <citation type="submission" date="2017-12" db="EMBL/GenBank/DDBJ databases">
        <title>Phylogenetic diversity of female urinary microbiome.</title>
        <authorList>
            <person name="Thomas-White K."/>
            <person name="Wolfe A.J."/>
        </authorList>
    </citation>
    <scope>NUCLEOTIDE SEQUENCE [LARGE SCALE GENOMIC DNA]</scope>
    <source>
        <strain evidence="4 5">UMB0777</strain>
    </source>
</reference>
<evidence type="ECO:0000313" key="5">
    <source>
        <dbReference type="Proteomes" id="UP000234662"/>
    </source>
</evidence>
<evidence type="ECO:0000259" key="3">
    <source>
        <dbReference type="Pfam" id="PF12146"/>
    </source>
</evidence>
<name>A0A2I1R2T0_9ACTN</name>
<dbReference type="Gene3D" id="1.10.10.800">
    <property type="match status" value="1"/>
</dbReference>
<dbReference type="PANTHER" id="PTHR22946">
    <property type="entry name" value="DIENELACTONE HYDROLASE DOMAIN-CONTAINING PROTEIN-RELATED"/>
    <property type="match status" value="1"/>
</dbReference>
<dbReference type="SUPFAM" id="SSF53474">
    <property type="entry name" value="alpha/beta-Hydrolases"/>
    <property type="match status" value="1"/>
</dbReference>
<evidence type="ECO:0000313" key="4">
    <source>
        <dbReference type="EMBL" id="PKZ63433.1"/>
    </source>
</evidence>
<dbReference type="RefSeq" id="WP_101822320.1">
    <property type="nucleotide sequence ID" value="NZ_PKJC01000025.1"/>
</dbReference>
<dbReference type="InterPro" id="IPR029058">
    <property type="entry name" value="AB_hydrolase_fold"/>
</dbReference>
<evidence type="ECO:0000256" key="1">
    <source>
        <dbReference type="ARBA" id="ARBA00008645"/>
    </source>
</evidence>
<proteinExistence type="inferred from homology"/>
<comment type="similarity">
    <text evidence="1">Belongs to the AB hydrolase superfamily.</text>
</comment>
<sequence length="317" mass="33527">MRTPDGATTVRFSSSDAECDAWFFPGAAESPFEVDGTRPVVVMAHGFAGTKDSGLGPYAQRFAEAGLAVLAFDYRGFGLSGGEPRQQISLERQADDYRAAIVAAKKQPGVDPGRIILWGVSQSGGHALTVAADRDDVAAVISVIPFVNGPAAGRVAYAQNGGAAIAKSTATAVASAVSRRLGRAPKMMRVVGQPGDTGAALTAPGYQESYQAIAGPSWRNEVDASVGLEIGGFRADKYAHRVSAPVLFQIADFDSVAPPYAASKTAFRARAEVRHYPCDHFDVFAGNDWFEPCVKHEIDFLTRHLVTMGHPVEAGAR</sequence>
<dbReference type="Gene3D" id="3.40.50.1820">
    <property type="entry name" value="alpha/beta hydrolase"/>
    <property type="match status" value="1"/>
</dbReference>
<evidence type="ECO:0000256" key="2">
    <source>
        <dbReference type="ARBA" id="ARBA00022801"/>
    </source>
</evidence>
<gene>
    <name evidence="4" type="ORF">CYJ73_21930</name>
</gene>
<dbReference type="InterPro" id="IPR050261">
    <property type="entry name" value="FrsA_esterase"/>
</dbReference>
<keyword evidence="2 4" id="KW-0378">Hydrolase</keyword>
<accession>A0A2I1R2T0</accession>
<feature type="domain" description="Serine aminopeptidase S33" evidence="3">
    <location>
        <begin position="38"/>
        <end position="271"/>
    </location>
</feature>
<dbReference type="InterPro" id="IPR022742">
    <property type="entry name" value="Hydrolase_4"/>
</dbReference>
<dbReference type="EMBL" id="PKJC01000025">
    <property type="protein sequence ID" value="PKZ63433.1"/>
    <property type="molecule type" value="Genomic_DNA"/>
</dbReference>
<dbReference type="Proteomes" id="UP000234662">
    <property type="component" value="Unassembled WGS sequence"/>
</dbReference>
<dbReference type="GO" id="GO:0052689">
    <property type="term" value="F:carboxylic ester hydrolase activity"/>
    <property type="evidence" value="ECO:0007669"/>
    <property type="project" value="UniProtKB-ARBA"/>
</dbReference>
<dbReference type="PANTHER" id="PTHR22946:SF9">
    <property type="entry name" value="POLYKETIDE TRANSFERASE AF380"/>
    <property type="match status" value="1"/>
</dbReference>
<organism evidence="4 5">
    <name type="scientific">Gordonia terrae</name>
    <dbReference type="NCBI Taxonomy" id="2055"/>
    <lineage>
        <taxon>Bacteria</taxon>
        <taxon>Bacillati</taxon>
        <taxon>Actinomycetota</taxon>
        <taxon>Actinomycetes</taxon>
        <taxon>Mycobacteriales</taxon>
        <taxon>Gordoniaceae</taxon>
        <taxon>Gordonia</taxon>
    </lineage>
</organism>
<comment type="caution">
    <text evidence="4">The sequence shown here is derived from an EMBL/GenBank/DDBJ whole genome shotgun (WGS) entry which is preliminary data.</text>
</comment>
<protein>
    <submittedName>
        <fullName evidence="4">Alpha/beta hydrolase</fullName>
    </submittedName>
</protein>
<dbReference type="STRING" id="2055.BCM27_19960"/>